<dbReference type="CDD" id="cd00090">
    <property type="entry name" value="HTH_ARSR"/>
    <property type="match status" value="1"/>
</dbReference>
<dbReference type="SUPFAM" id="SSF46785">
    <property type="entry name" value="Winged helix' DNA-binding domain"/>
    <property type="match status" value="1"/>
</dbReference>
<protein>
    <submittedName>
        <fullName evidence="1">Helix-turn-helix domain-containing protein</fullName>
    </submittedName>
</protein>
<gene>
    <name evidence="1" type="ORF">GR328_02100</name>
</gene>
<sequence>MNRSTQFKAMASESRLTILRMLAEPQENFGHQRSVDPIEFGECMTRIDGALGIAQNTISRHLDILRRPLPNDARTADVVIRKRNEAVIQSCLVWLRFQLLSPA</sequence>
<comment type="caution">
    <text evidence="1">The sequence shown here is derived from an EMBL/GenBank/DDBJ whole genome shotgun (WGS) entry which is preliminary data.</text>
</comment>
<accession>A0A7X3SMQ7</accession>
<dbReference type="InterPro" id="IPR036388">
    <property type="entry name" value="WH-like_DNA-bd_sf"/>
</dbReference>
<dbReference type="GO" id="GO:0006355">
    <property type="term" value="P:regulation of DNA-templated transcription"/>
    <property type="evidence" value="ECO:0007669"/>
    <property type="project" value="UniProtKB-ARBA"/>
</dbReference>
<dbReference type="InterPro" id="IPR011991">
    <property type="entry name" value="ArsR-like_HTH"/>
</dbReference>
<evidence type="ECO:0000313" key="1">
    <source>
        <dbReference type="EMBL" id="MXQ10264.1"/>
    </source>
</evidence>
<keyword evidence="2" id="KW-1185">Reference proteome</keyword>
<reference evidence="1 2" key="1">
    <citation type="submission" date="2019-12" db="EMBL/GenBank/DDBJ databases">
        <authorList>
            <person name="Yuan C.-G."/>
        </authorList>
    </citation>
    <scope>NUCLEOTIDE SEQUENCE [LARGE SCALE GENOMIC DNA]</scope>
    <source>
        <strain evidence="1 2">KCTC 23863</strain>
    </source>
</reference>
<dbReference type="EMBL" id="WURB01000001">
    <property type="protein sequence ID" value="MXQ10264.1"/>
    <property type="molecule type" value="Genomic_DNA"/>
</dbReference>
<proteinExistence type="predicted"/>
<dbReference type="InterPro" id="IPR036390">
    <property type="entry name" value="WH_DNA-bd_sf"/>
</dbReference>
<dbReference type="AlphaFoldDB" id="A0A7X3SMQ7"/>
<dbReference type="Gene3D" id="1.10.10.10">
    <property type="entry name" value="Winged helix-like DNA-binding domain superfamily/Winged helix DNA-binding domain"/>
    <property type="match status" value="1"/>
</dbReference>
<reference evidence="1 2" key="2">
    <citation type="submission" date="2020-01" db="EMBL/GenBank/DDBJ databases">
        <title>Microvirga sp. nov., an arsenate reduction bacterium isolated from Tibet hotspring sediments.</title>
        <authorList>
            <person name="Xian W.-D."/>
            <person name="Li W.-J."/>
        </authorList>
    </citation>
    <scope>NUCLEOTIDE SEQUENCE [LARGE SCALE GENOMIC DNA]</scope>
    <source>
        <strain evidence="1 2">KCTC 23863</strain>
    </source>
</reference>
<dbReference type="Proteomes" id="UP000436483">
    <property type="component" value="Unassembled WGS sequence"/>
</dbReference>
<organism evidence="1 2">
    <name type="scientific">Microvirga makkahensis</name>
    <dbReference type="NCBI Taxonomy" id="1128670"/>
    <lineage>
        <taxon>Bacteria</taxon>
        <taxon>Pseudomonadati</taxon>
        <taxon>Pseudomonadota</taxon>
        <taxon>Alphaproteobacteria</taxon>
        <taxon>Hyphomicrobiales</taxon>
        <taxon>Methylobacteriaceae</taxon>
        <taxon>Microvirga</taxon>
    </lineage>
</organism>
<evidence type="ECO:0000313" key="2">
    <source>
        <dbReference type="Proteomes" id="UP000436483"/>
    </source>
</evidence>
<dbReference type="OrthoDB" id="9790747at2"/>
<name>A0A7X3SMQ7_9HYPH</name>